<dbReference type="PANTHER" id="PTHR43046">
    <property type="entry name" value="GDP-MANNOSE MANNOSYL HYDROLASE"/>
    <property type="match status" value="1"/>
</dbReference>
<evidence type="ECO:0000313" key="4">
    <source>
        <dbReference type="EMBL" id="QWG00342.1"/>
    </source>
</evidence>
<keyword evidence="2" id="KW-0378">Hydrolase</keyword>
<dbReference type="Proteomes" id="UP000678679">
    <property type="component" value="Chromosome 1"/>
</dbReference>
<evidence type="ECO:0000259" key="3">
    <source>
        <dbReference type="PROSITE" id="PS51462"/>
    </source>
</evidence>
<accession>A0AAX1MYP5</accession>
<comment type="cofactor">
    <cofactor evidence="1">
        <name>Mg(2+)</name>
        <dbReference type="ChEBI" id="CHEBI:18420"/>
    </cofactor>
</comment>
<dbReference type="PROSITE" id="PS00893">
    <property type="entry name" value="NUDIX_BOX"/>
    <property type="match status" value="1"/>
</dbReference>
<dbReference type="InterPro" id="IPR000086">
    <property type="entry name" value="NUDIX_hydrolase_dom"/>
</dbReference>
<dbReference type="PANTHER" id="PTHR43046:SF14">
    <property type="entry name" value="MUTT_NUDIX FAMILY PROTEIN"/>
    <property type="match status" value="1"/>
</dbReference>
<gene>
    <name evidence="4" type="ORF">KMW28_11835</name>
</gene>
<dbReference type="InterPro" id="IPR015797">
    <property type="entry name" value="NUDIX_hydrolase-like_dom_sf"/>
</dbReference>
<reference evidence="4 5" key="1">
    <citation type="submission" date="2021-05" db="EMBL/GenBank/DDBJ databases">
        <title>Comparative genomic studies on the polysaccharide-degrading batcterial strains of the Flammeovirga genus.</title>
        <authorList>
            <person name="Zewei F."/>
            <person name="Zheng Z."/>
            <person name="Yu L."/>
            <person name="Ruyue G."/>
            <person name="Yanhong M."/>
            <person name="Yuanyuan C."/>
            <person name="Jingyan G."/>
            <person name="Wenjun H."/>
        </authorList>
    </citation>
    <scope>NUCLEOTIDE SEQUENCE [LARGE SCALE GENOMIC DNA]</scope>
    <source>
        <strain evidence="4 5">NBRC:100898</strain>
    </source>
</reference>
<dbReference type="AlphaFoldDB" id="A0AAX1MYP5"/>
<feature type="domain" description="Nudix hydrolase" evidence="3">
    <location>
        <begin position="37"/>
        <end position="170"/>
    </location>
</feature>
<sequence>MHLKESISYCPKCGKKEFIFDKKRFVCNSCNFDLYINASAAVAALILNDKNELLLSRRKFDPQKDTLDLPGGFVDIHEKGEDALKREIKEELNLKITEMNYFGSFPNTYTFRGNDYYTLDLAFICRVESFEPMQANDDVSAIEFIPLDKVNVDEIGLSSIKVIVGSYLAENLY</sequence>
<dbReference type="InterPro" id="IPR020084">
    <property type="entry name" value="NUDIX_hydrolase_CS"/>
</dbReference>
<dbReference type="KEGG" id="fya:KMW28_11835"/>
<organism evidence="4 5">
    <name type="scientific">Flammeovirga yaeyamensis</name>
    <dbReference type="NCBI Taxonomy" id="367791"/>
    <lineage>
        <taxon>Bacteria</taxon>
        <taxon>Pseudomonadati</taxon>
        <taxon>Bacteroidota</taxon>
        <taxon>Cytophagia</taxon>
        <taxon>Cytophagales</taxon>
        <taxon>Flammeovirgaceae</taxon>
        <taxon>Flammeovirga</taxon>
    </lineage>
</organism>
<protein>
    <submittedName>
        <fullName evidence="4">NUDIX domain-containing protein</fullName>
    </submittedName>
</protein>
<dbReference type="CDD" id="cd04681">
    <property type="entry name" value="NUDIX_Hydrolase"/>
    <property type="match status" value="1"/>
</dbReference>
<dbReference type="Gene3D" id="3.90.79.10">
    <property type="entry name" value="Nucleoside Triphosphate Pyrophosphohydrolase"/>
    <property type="match status" value="1"/>
</dbReference>
<dbReference type="SUPFAM" id="SSF55811">
    <property type="entry name" value="Nudix"/>
    <property type="match status" value="1"/>
</dbReference>
<dbReference type="RefSeq" id="WP_169663241.1">
    <property type="nucleotide sequence ID" value="NZ_CP076132.1"/>
</dbReference>
<keyword evidence="5" id="KW-1185">Reference proteome</keyword>
<dbReference type="PROSITE" id="PS51462">
    <property type="entry name" value="NUDIX"/>
    <property type="match status" value="1"/>
</dbReference>
<dbReference type="EMBL" id="CP076132">
    <property type="protein sequence ID" value="QWG00342.1"/>
    <property type="molecule type" value="Genomic_DNA"/>
</dbReference>
<proteinExistence type="predicted"/>
<dbReference type="GO" id="GO:0016787">
    <property type="term" value="F:hydrolase activity"/>
    <property type="evidence" value="ECO:0007669"/>
    <property type="project" value="UniProtKB-KW"/>
</dbReference>
<evidence type="ECO:0000256" key="1">
    <source>
        <dbReference type="ARBA" id="ARBA00001946"/>
    </source>
</evidence>
<evidence type="ECO:0000256" key="2">
    <source>
        <dbReference type="ARBA" id="ARBA00022801"/>
    </source>
</evidence>
<name>A0AAX1MYP5_9BACT</name>
<evidence type="ECO:0000313" key="5">
    <source>
        <dbReference type="Proteomes" id="UP000678679"/>
    </source>
</evidence>
<dbReference type="Pfam" id="PF00293">
    <property type="entry name" value="NUDIX"/>
    <property type="match status" value="1"/>
</dbReference>